<comment type="caution">
    <text evidence="1">The sequence shown here is derived from an EMBL/GenBank/DDBJ whole genome shotgun (WGS) entry which is preliminary data.</text>
</comment>
<proteinExistence type="predicted"/>
<accession>A0ABD2RFW4</accession>
<evidence type="ECO:0000313" key="1">
    <source>
        <dbReference type="EMBL" id="KAL3330594.1"/>
    </source>
</evidence>
<dbReference type="Proteomes" id="UP001627284">
    <property type="component" value="Unassembled WGS sequence"/>
</dbReference>
<organism evidence="1 2">
    <name type="scientific">Solanum stoloniferum</name>
    <dbReference type="NCBI Taxonomy" id="62892"/>
    <lineage>
        <taxon>Eukaryota</taxon>
        <taxon>Viridiplantae</taxon>
        <taxon>Streptophyta</taxon>
        <taxon>Embryophyta</taxon>
        <taxon>Tracheophyta</taxon>
        <taxon>Spermatophyta</taxon>
        <taxon>Magnoliopsida</taxon>
        <taxon>eudicotyledons</taxon>
        <taxon>Gunneridae</taxon>
        <taxon>Pentapetalae</taxon>
        <taxon>asterids</taxon>
        <taxon>lamiids</taxon>
        <taxon>Solanales</taxon>
        <taxon>Solanaceae</taxon>
        <taxon>Solanoideae</taxon>
        <taxon>Solaneae</taxon>
        <taxon>Solanum</taxon>
    </lineage>
</organism>
<dbReference type="AlphaFoldDB" id="A0ABD2RFW4"/>
<keyword evidence="2" id="KW-1185">Reference proteome</keyword>
<name>A0ABD2RFW4_9SOLN</name>
<dbReference type="EMBL" id="JBJKTR010000020">
    <property type="protein sequence ID" value="KAL3330594.1"/>
    <property type="molecule type" value="Genomic_DNA"/>
</dbReference>
<evidence type="ECO:0000313" key="2">
    <source>
        <dbReference type="Proteomes" id="UP001627284"/>
    </source>
</evidence>
<reference evidence="1 2" key="1">
    <citation type="submission" date="2024-05" db="EMBL/GenBank/DDBJ databases">
        <title>De novo assembly of an allotetraploid wild potato.</title>
        <authorList>
            <person name="Hosaka A.J."/>
        </authorList>
    </citation>
    <scope>NUCLEOTIDE SEQUENCE [LARGE SCALE GENOMIC DNA]</scope>
    <source>
        <tissue evidence="1">Young leaves</tissue>
    </source>
</reference>
<protein>
    <submittedName>
        <fullName evidence="1">Uncharacterized protein</fullName>
    </submittedName>
</protein>
<gene>
    <name evidence="1" type="ORF">AABB24_034431</name>
</gene>
<sequence length="141" mass="15710">MLERPRNEENFLISRIIQRSLLVYSISHSSKRVPCTSKIVSIKKNISKLATVMQFPQGLLFCQHPPLSDQTANLSIQTVVPKITAIPLSSTCSMDISPSYSDGSLVSMDESMSTFDIVRSPEVEYIDDHELAAVDPIKKKV</sequence>